<dbReference type="InterPro" id="IPR036412">
    <property type="entry name" value="HAD-like_sf"/>
</dbReference>
<organism evidence="5 6">
    <name type="scientific">Kingdonia uniflora</name>
    <dbReference type="NCBI Taxonomy" id="39325"/>
    <lineage>
        <taxon>Eukaryota</taxon>
        <taxon>Viridiplantae</taxon>
        <taxon>Streptophyta</taxon>
        <taxon>Embryophyta</taxon>
        <taxon>Tracheophyta</taxon>
        <taxon>Spermatophyta</taxon>
        <taxon>Magnoliopsida</taxon>
        <taxon>Ranunculales</taxon>
        <taxon>Circaeasteraceae</taxon>
        <taxon>Kingdonia</taxon>
    </lineage>
</organism>
<evidence type="ECO:0000256" key="2">
    <source>
        <dbReference type="ARBA" id="ARBA00006330"/>
    </source>
</evidence>
<comment type="similarity">
    <text evidence="1">In the N-terminal section; belongs to the glycosyltransferase 20 family.</text>
</comment>
<dbReference type="Proteomes" id="UP000541444">
    <property type="component" value="Unassembled WGS sequence"/>
</dbReference>
<dbReference type="InterPro" id="IPR001830">
    <property type="entry name" value="Glyco_trans_20"/>
</dbReference>
<dbReference type="AlphaFoldDB" id="A0A7J7L609"/>
<dbReference type="FunFam" id="3.40.50.1000:FF:000052">
    <property type="entry name" value="Alpha,alpha-trehalose-phosphate synthase [UDP-forming] 6"/>
    <property type="match status" value="1"/>
</dbReference>
<keyword evidence="3" id="KW-0328">Glycosyltransferase</keyword>
<dbReference type="EMBL" id="JACGCM010002614">
    <property type="protein sequence ID" value="KAF6138085.1"/>
    <property type="molecule type" value="Genomic_DNA"/>
</dbReference>
<dbReference type="InterPro" id="IPR003337">
    <property type="entry name" value="Trehalose_PPase"/>
</dbReference>
<sequence>MAKSKIFMSSIPLTRRRCVSKIFGVKEGKFPETYLSIPLVQGRVTSIPMHNMTVYMWPRSLLKKGDNILRNYIWTGDPTKKKGVMLKWEKGTKEWAIFQRVEILLYTTNHLLSGLVSKLELPSRSLILVGLSAMAGGNPWVPGRRVSYVAAEAVCEKEPKIKPLNLEIWKPLWPSPKAAREGIKSIWEEADFIKVSDDEVAFQSHGDANDENNVLSLWVNGFAVKTVDTTGAGDAFVGDFFLPYQKMKLTPHTDMARLKVNFYNLGRMYAMCMICNSFSVSFGIEHLQHALEISPGNVAVYFGLASRLLGLSKECVNNGAFSWGALQLEEASDVANSSAVLTGKCFLHLEVACWKNKRLIKISAKAESAIQAQSVTAQTSFNSLMPKISQLLNPARGSRRDLDELQTKINVSCKRINKEFGYTGYEPIVYIDKPLSISERIAFYSIAECVVVSAVRDGINLTPYEYIVCRQGVSGLGSGSDSSGIKNSMLVVSEFVGCSPSLSGAIRINLWNIERIGEALNEAISMVESEKHLLHEKHYREIRIVAEHGYYMRWSQDKEWESCGQNFDFGWIQMAEPIFKLYIEATNDSSIKTKESGLVWHHQDANLGFGSCQAKEMLDHLESVLANEVVAVKRGQFIIEVKPQGVSKGIVADKVFTSIANNERKADFVLCIGDDRLDEEMFEIIKNAMSRIASPRCCSFCLHSWTKSK</sequence>
<keyword evidence="4" id="KW-0808">Transferase</keyword>
<dbReference type="GO" id="GO:0005992">
    <property type="term" value="P:trehalose biosynthetic process"/>
    <property type="evidence" value="ECO:0007669"/>
    <property type="project" value="InterPro"/>
</dbReference>
<evidence type="ECO:0000313" key="5">
    <source>
        <dbReference type="EMBL" id="KAF6138085.1"/>
    </source>
</evidence>
<keyword evidence="6" id="KW-1185">Reference proteome</keyword>
<dbReference type="SUPFAM" id="SSF53756">
    <property type="entry name" value="UDP-Glycosyltransferase/glycogen phosphorylase"/>
    <property type="match status" value="1"/>
</dbReference>
<comment type="caution">
    <text evidence="5">The sequence shown here is derived from an EMBL/GenBank/DDBJ whole genome shotgun (WGS) entry which is preliminary data.</text>
</comment>
<evidence type="ECO:0000256" key="1">
    <source>
        <dbReference type="ARBA" id="ARBA00005409"/>
    </source>
</evidence>
<dbReference type="Gene3D" id="3.40.50.2000">
    <property type="entry name" value="Glycogen Phosphorylase B"/>
    <property type="match status" value="1"/>
</dbReference>
<accession>A0A7J7L609</accession>
<evidence type="ECO:0000256" key="3">
    <source>
        <dbReference type="ARBA" id="ARBA00022676"/>
    </source>
</evidence>
<reference evidence="5 6" key="1">
    <citation type="journal article" date="2020" name="IScience">
        <title>Genome Sequencing of the Endangered Kingdonia uniflora (Circaeasteraceae, Ranunculales) Reveals Potential Mechanisms of Evolutionary Specialization.</title>
        <authorList>
            <person name="Sun Y."/>
            <person name="Deng T."/>
            <person name="Zhang A."/>
            <person name="Moore M.J."/>
            <person name="Landis J.B."/>
            <person name="Lin N."/>
            <person name="Zhang H."/>
            <person name="Zhang X."/>
            <person name="Huang J."/>
            <person name="Zhang X."/>
            <person name="Sun H."/>
            <person name="Wang H."/>
        </authorList>
    </citation>
    <scope>NUCLEOTIDE SEQUENCE [LARGE SCALE GENOMIC DNA]</scope>
    <source>
        <strain evidence="5">TB1705</strain>
        <tissue evidence="5">Leaf</tissue>
    </source>
</reference>
<dbReference type="OrthoDB" id="755951at2759"/>
<dbReference type="Pfam" id="PF02358">
    <property type="entry name" value="Trehalose_PPase"/>
    <property type="match status" value="1"/>
</dbReference>
<dbReference type="PANTHER" id="PTHR10788:SF113">
    <property type="entry name" value="TREHALOSE 6-PHOSPHATE PHOSPHATASE"/>
    <property type="match status" value="1"/>
</dbReference>
<dbReference type="GO" id="GO:0004805">
    <property type="term" value="F:trehalose-phosphatase activity"/>
    <property type="evidence" value="ECO:0007669"/>
    <property type="project" value="TreeGrafter"/>
</dbReference>
<comment type="similarity">
    <text evidence="2">In the C-terminal section; belongs to the trehalose phosphatase family.</text>
</comment>
<evidence type="ECO:0000256" key="4">
    <source>
        <dbReference type="ARBA" id="ARBA00022679"/>
    </source>
</evidence>
<gene>
    <name evidence="5" type="ORF">GIB67_033499</name>
</gene>
<dbReference type="InterPro" id="IPR029056">
    <property type="entry name" value="Ribokinase-like"/>
</dbReference>
<proteinExistence type="inferred from homology"/>
<dbReference type="InterPro" id="IPR023214">
    <property type="entry name" value="HAD_sf"/>
</dbReference>
<protein>
    <recommendedName>
        <fullName evidence="7">Trehalose-6-phosphate synthase</fullName>
    </recommendedName>
</protein>
<evidence type="ECO:0000313" key="6">
    <source>
        <dbReference type="Proteomes" id="UP000541444"/>
    </source>
</evidence>
<dbReference type="SUPFAM" id="SSF53613">
    <property type="entry name" value="Ribokinase-like"/>
    <property type="match status" value="1"/>
</dbReference>
<name>A0A7J7L609_9MAGN</name>
<dbReference type="GO" id="GO:0005829">
    <property type="term" value="C:cytosol"/>
    <property type="evidence" value="ECO:0007669"/>
    <property type="project" value="TreeGrafter"/>
</dbReference>
<dbReference type="Gene3D" id="3.40.1190.20">
    <property type="match status" value="1"/>
</dbReference>
<dbReference type="Gene3D" id="3.40.50.1000">
    <property type="entry name" value="HAD superfamily/HAD-like"/>
    <property type="match status" value="1"/>
</dbReference>
<evidence type="ECO:0008006" key="7">
    <source>
        <dbReference type="Google" id="ProtNLM"/>
    </source>
</evidence>
<dbReference type="FunFam" id="3.40.50.2000:FF:000010">
    <property type="entry name" value="Alpha,alpha-trehalose-phosphate synthase"/>
    <property type="match status" value="1"/>
</dbReference>
<dbReference type="SUPFAM" id="SSF56784">
    <property type="entry name" value="HAD-like"/>
    <property type="match status" value="1"/>
</dbReference>
<dbReference type="GO" id="GO:0016757">
    <property type="term" value="F:glycosyltransferase activity"/>
    <property type="evidence" value="ECO:0007669"/>
    <property type="project" value="UniProtKB-KW"/>
</dbReference>
<dbReference type="PANTHER" id="PTHR10788">
    <property type="entry name" value="TREHALOSE-6-PHOSPHATE SYNTHASE"/>
    <property type="match status" value="1"/>
</dbReference>